<organism evidence="1 2">
    <name type="scientific">Linum tenue</name>
    <dbReference type="NCBI Taxonomy" id="586396"/>
    <lineage>
        <taxon>Eukaryota</taxon>
        <taxon>Viridiplantae</taxon>
        <taxon>Streptophyta</taxon>
        <taxon>Embryophyta</taxon>
        <taxon>Tracheophyta</taxon>
        <taxon>Spermatophyta</taxon>
        <taxon>Magnoliopsida</taxon>
        <taxon>eudicotyledons</taxon>
        <taxon>Gunneridae</taxon>
        <taxon>Pentapetalae</taxon>
        <taxon>rosids</taxon>
        <taxon>fabids</taxon>
        <taxon>Malpighiales</taxon>
        <taxon>Linaceae</taxon>
        <taxon>Linum</taxon>
    </lineage>
</organism>
<dbReference type="AlphaFoldDB" id="A0AAV0RI91"/>
<gene>
    <name evidence="1" type="ORF">LITE_LOCUS47902</name>
</gene>
<evidence type="ECO:0000313" key="1">
    <source>
        <dbReference type="EMBL" id="CAI0556254.1"/>
    </source>
</evidence>
<name>A0AAV0RI91_9ROSI</name>
<dbReference type="EMBL" id="CAMGYJ010000010">
    <property type="protein sequence ID" value="CAI0556254.1"/>
    <property type="molecule type" value="Genomic_DNA"/>
</dbReference>
<proteinExistence type="predicted"/>
<protein>
    <submittedName>
        <fullName evidence="1">Uncharacterized protein</fullName>
    </submittedName>
</protein>
<comment type="caution">
    <text evidence="1">The sequence shown here is derived from an EMBL/GenBank/DDBJ whole genome shotgun (WGS) entry which is preliminary data.</text>
</comment>
<feature type="non-terminal residue" evidence="1">
    <location>
        <position position="49"/>
    </location>
</feature>
<dbReference type="Proteomes" id="UP001154282">
    <property type="component" value="Unassembled WGS sequence"/>
</dbReference>
<reference evidence="1" key="1">
    <citation type="submission" date="2022-08" db="EMBL/GenBank/DDBJ databases">
        <authorList>
            <person name="Gutierrez-Valencia J."/>
        </authorList>
    </citation>
    <scope>NUCLEOTIDE SEQUENCE</scope>
</reference>
<evidence type="ECO:0000313" key="2">
    <source>
        <dbReference type="Proteomes" id="UP001154282"/>
    </source>
</evidence>
<sequence>MTIPPVRMKPRESRTHCPNFRTIQRFNLPERSLEQAALLQKRKPAALPL</sequence>
<keyword evidence="2" id="KW-1185">Reference proteome</keyword>
<accession>A0AAV0RI91</accession>